<proteinExistence type="predicted"/>
<accession>A0AC34Q8D7</accession>
<sequence>MNFSVFLVLYYFLLANATPCDRAINTSWKTVEVVVVNEDDHPIQFQFCQDICQKKYMINPGDNYVFETEQNDPKPLIWKAWFNGISAKPWNMTIWETGDQGFRYFVRKDDAIYRSELDGSNKMVFIKFAII</sequence>
<evidence type="ECO:0000313" key="1">
    <source>
        <dbReference type="Proteomes" id="UP000887576"/>
    </source>
</evidence>
<dbReference type="WBParaSite" id="JU765_v2.g13754.t1">
    <property type="protein sequence ID" value="JU765_v2.g13754.t1"/>
    <property type="gene ID" value="JU765_v2.g13754"/>
</dbReference>
<evidence type="ECO:0000313" key="2">
    <source>
        <dbReference type="WBParaSite" id="JU765_v2.g13754.t1"/>
    </source>
</evidence>
<reference evidence="2" key="1">
    <citation type="submission" date="2022-11" db="UniProtKB">
        <authorList>
            <consortium name="WormBaseParasite"/>
        </authorList>
    </citation>
    <scope>IDENTIFICATION</scope>
</reference>
<protein>
    <submittedName>
        <fullName evidence="2">Uncharacterized protein</fullName>
    </submittedName>
</protein>
<dbReference type="Proteomes" id="UP000887576">
    <property type="component" value="Unplaced"/>
</dbReference>
<name>A0AC34Q8D7_9BILA</name>
<organism evidence="1 2">
    <name type="scientific">Panagrolaimus sp. JU765</name>
    <dbReference type="NCBI Taxonomy" id="591449"/>
    <lineage>
        <taxon>Eukaryota</taxon>
        <taxon>Metazoa</taxon>
        <taxon>Ecdysozoa</taxon>
        <taxon>Nematoda</taxon>
        <taxon>Chromadorea</taxon>
        <taxon>Rhabditida</taxon>
        <taxon>Tylenchina</taxon>
        <taxon>Panagrolaimomorpha</taxon>
        <taxon>Panagrolaimoidea</taxon>
        <taxon>Panagrolaimidae</taxon>
        <taxon>Panagrolaimus</taxon>
    </lineage>
</organism>